<dbReference type="SUPFAM" id="SSF48179">
    <property type="entry name" value="6-phosphogluconate dehydrogenase C-terminal domain-like"/>
    <property type="match status" value="1"/>
</dbReference>
<protein>
    <submittedName>
        <fullName evidence="5">UDP-N-acetyl-D-mannosamine dehydrogenase</fullName>
        <ecNumber evidence="5">1.1.1.336</ecNumber>
    </submittedName>
</protein>
<dbReference type="NCBIfam" id="NF008286">
    <property type="entry name" value="PRK11064.1"/>
    <property type="match status" value="1"/>
</dbReference>
<dbReference type="InterPro" id="IPR028359">
    <property type="entry name" value="UDP_ManNAc/GlcNAc_DH"/>
</dbReference>
<dbReference type="PANTHER" id="PTHR43491">
    <property type="entry name" value="UDP-N-ACETYL-D-MANNOSAMINE DEHYDROGENASE"/>
    <property type="match status" value="1"/>
</dbReference>
<dbReference type="EC" id="1.1.1.336" evidence="5"/>
<dbReference type="InterPro" id="IPR036220">
    <property type="entry name" value="UDP-Glc/GDP-Man_DH_C_sf"/>
</dbReference>
<dbReference type="NCBIfam" id="TIGR03026">
    <property type="entry name" value="NDP-sugDHase"/>
    <property type="match status" value="1"/>
</dbReference>
<name>A0A2Z4LRL9_9FLAO</name>
<reference evidence="5 6" key="1">
    <citation type="submission" date="2018-06" db="EMBL/GenBank/DDBJ databases">
        <title>Spongiibacterium sp. HME9304 Genome sequencing and assembly.</title>
        <authorList>
            <person name="Kang H."/>
            <person name="Kim H."/>
            <person name="Joh K."/>
        </authorList>
    </citation>
    <scope>NUCLEOTIDE SEQUENCE [LARGE SCALE GENOMIC DNA]</scope>
    <source>
        <strain evidence="5 6">HME9304</strain>
    </source>
</reference>
<gene>
    <name evidence="5" type="primary">wecC</name>
    <name evidence="5" type="ORF">HME9304_01538</name>
</gene>
<dbReference type="InterPro" id="IPR014026">
    <property type="entry name" value="UDP-Glc/GDP-Man_DH_dimer"/>
</dbReference>
<accession>A0A2Z4LRL9</accession>
<dbReference type="GO" id="GO:0016628">
    <property type="term" value="F:oxidoreductase activity, acting on the CH-CH group of donors, NAD or NADP as acceptor"/>
    <property type="evidence" value="ECO:0007669"/>
    <property type="project" value="InterPro"/>
</dbReference>
<dbReference type="InterPro" id="IPR036291">
    <property type="entry name" value="NAD(P)-bd_dom_sf"/>
</dbReference>
<evidence type="ECO:0000256" key="1">
    <source>
        <dbReference type="ARBA" id="ARBA00023002"/>
    </source>
</evidence>
<dbReference type="OrthoDB" id="9803238at2"/>
<evidence type="ECO:0000313" key="5">
    <source>
        <dbReference type="EMBL" id="AWX44535.1"/>
    </source>
</evidence>
<proteinExistence type="inferred from homology"/>
<dbReference type="Proteomes" id="UP000248536">
    <property type="component" value="Chromosome"/>
</dbReference>
<dbReference type="SUPFAM" id="SSF51735">
    <property type="entry name" value="NAD(P)-binding Rossmann-fold domains"/>
    <property type="match status" value="1"/>
</dbReference>
<dbReference type="Pfam" id="PF03721">
    <property type="entry name" value="UDPG_MGDP_dh_N"/>
    <property type="match status" value="1"/>
</dbReference>
<dbReference type="GO" id="GO:0089714">
    <property type="term" value="F:UDP-N-acetyl-D-mannosamine dehydrogenase activity"/>
    <property type="evidence" value="ECO:0007669"/>
    <property type="project" value="UniProtKB-EC"/>
</dbReference>
<organism evidence="5 6">
    <name type="scientific">Flagellimonas maritima</name>
    <dbReference type="NCBI Taxonomy" id="1383885"/>
    <lineage>
        <taxon>Bacteria</taxon>
        <taxon>Pseudomonadati</taxon>
        <taxon>Bacteroidota</taxon>
        <taxon>Flavobacteriia</taxon>
        <taxon>Flavobacteriales</taxon>
        <taxon>Flavobacteriaceae</taxon>
        <taxon>Flagellimonas</taxon>
    </lineage>
</organism>
<sequence length="408" mass="45632">MNRNPEVVMMGLGYIGLPTAALIAQNKISVHGVDINSDVVDTINAGKIHIIEPELDKAVENAVKDGFLKAATAPLEANNYLIVVPTPFKDKNEPDTSFVQAATEAIIPLLKQGDLYIIESTSPIGTTERMMNLIYENRPELRDQLYIAYCPERVLPGNVMFELVNNDRVIGGVDEKSTDKAVEFYSLFIKGQLHKTNARTAEMCKLVENSSRDVQIAFANELSLICDKAGIDVWELIELANKHPRVNILQPGCGVGGHCIAVDPYFIVADYPMESKIIGTAREINNYKSFWCAEKIKNSKLEFELKNGRKPSIALMGLAFKPNIDDLRESPAKYIVQKVLQNANDEEYYIVEPNIENHKVFKLTNYKEATIKSDIVVFLVAHEEFKSLKFDKETVVLDFCGIKASKKS</sequence>
<evidence type="ECO:0000259" key="4">
    <source>
        <dbReference type="SMART" id="SM00984"/>
    </source>
</evidence>
<dbReference type="InterPro" id="IPR017476">
    <property type="entry name" value="UDP-Glc/GDP-Man"/>
</dbReference>
<dbReference type="SMART" id="SM00984">
    <property type="entry name" value="UDPG_MGDP_dh_C"/>
    <property type="match status" value="1"/>
</dbReference>
<keyword evidence="1 5" id="KW-0560">Oxidoreductase</keyword>
<dbReference type="Pfam" id="PF03720">
    <property type="entry name" value="UDPG_MGDP_dh_C"/>
    <property type="match status" value="1"/>
</dbReference>
<evidence type="ECO:0000256" key="2">
    <source>
        <dbReference type="ARBA" id="ARBA00023027"/>
    </source>
</evidence>
<dbReference type="SUPFAM" id="SSF52413">
    <property type="entry name" value="UDP-glucose/GDP-mannose dehydrogenase C-terminal domain"/>
    <property type="match status" value="1"/>
</dbReference>
<dbReference type="RefSeq" id="WP_112378002.1">
    <property type="nucleotide sequence ID" value="NZ_CP030104.1"/>
</dbReference>
<dbReference type="Gene3D" id="3.40.50.720">
    <property type="entry name" value="NAD(P)-binding Rossmann-like Domain"/>
    <property type="match status" value="2"/>
</dbReference>
<evidence type="ECO:0000313" key="6">
    <source>
        <dbReference type="Proteomes" id="UP000248536"/>
    </source>
</evidence>
<feature type="domain" description="UDP-glucose/GDP-mannose dehydrogenase C-terminal" evidence="4">
    <location>
        <begin position="314"/>
        <end position="405"/>
    </location>
</feature>
<dbReference type="GO" id="GO:0051287">
    <property type="term" value="F:NAD binding"/>
    <property type="evidence" value="ECO:0007669"/>
    <property type="project" value="InterPro"/>
</dbReference>
<dbReference type="PIRSF" id="PIRSF500136">
    <property type="entry name" value="UDP_ManNAc_DH"/>
    <property type="match status" value="1"/>
</dbReference>
<dbReference type="PANTHER" id="PTHR43491:SF1">
    <property type="entry name" value="UDP-N-ACETYL-D-MANNOSAMINE DEHYDROGENASE"/>
    <property type="match status" value="1"/>
</dbReference>
<keyword evidence="2" id="KW-0520">NAD</keyword>
<dbReference type="AlphaFoldDB" id="A0A2Z4LRL9"/>
<dbReference type="PIRSF" id="PIRSF000124">
    <property type="entry name" value="UDPglc_GDPman_dh"/>
    <property type="match status" value="1"/>
</dbReference>
<keyword evidence="6" id="KW-1185">Reference proteome</keyword>
<dbReference type="InterPro" id="IPR008927">
    <property type="entry name" value="6-PGluconate_DH-like_C_sf"/>
</dbReference>
<dbReference type="GO" id="GO:0000271">
    <property type="term" value="P:polysaccharide biosynthetic process"/>
    <property type="evidence" value="ECO:0007669"/>
    <property type="project" value="InterPro"/>
</dbReference>
<dbReference type="KEGG" id="spon:HME9304_01538"/>
<evidence type="ECO:0000256" key="3">
    <source>
        <dbReference type="PIRNR" id="PIRNR000124"/>
    </source>
</evidence>
<comment type="similarity">
    <text evidence="3">Belongs to the UDP-glucose/GDP-mannose dehydrogenase family.</text>
</comment>
<dbReference type="InterPro" id="IPR014027">
    <property type="entry name" value="UDP-Glc/GDP-Man_DH_C"/>
</dbReference>
<dbReference type="InterPro" id="IPR001732">
    <property type="entry name" value="UDP-Glc/GDP-Man_DH_N"/>
</dbReference>
<dbReference type="Pfam" id="PF00984">
    <property type="entry name" value="UDPG_MGDP_dh"/>
    <property type="match status" value="1"/>
</dbReference>
<dbReference type="EMBL" id="CP030104">
    <property type="protein sequence ID" value="AWX44535.1"/>
    <property type="molecule type" value="Genomic_DNA"/>
</dbReference>